<organism evidence="2 3">
    <name type="scientific">Salmonella typhimurium (strain 4/74)</name>
    <dbReference type="NCBI Taxonomy" id="909946"/>
    <lineage>
        <taxon>Bacteria</taxon>
        <taxon>Pseudomonadati</taxon>
        <taxon>Pseudomonadota</taxon>
        <taxon>Gammaproteobacteria</taxon>
        <taxon>Enterobacterales</taxon>
        <taxon>Enterobacteriaceae</taxon>
        <taxon>Salmonella</taxon>
    </lineage>
</organism>
<evidence type="ECO:0000256" key="1">
    <source>
        <dbReference type="SAM" id="MobiDB-lite"/>
    </source>
</evidence>
<dbReference type="PATRIC" id="fig|909946.3.peg.2899"/>
<dbReference type="Pfam" id="PF05926">
    <property type="entry name" value="Phage_GPL"/>
    <property type="match status" value="1"/>
</dbReference>
<reference evidence="2 3" key="1">
    <citation type="journal article" date="2011" name="J. Bacteriol.">
        <title>Genome sequences of Salmonella enterica serovar typhimurium, Choleraesuis, Dublin, and Gallinarum strains of well- defined virulence in food-producing animals.</title>
        <authorList>
            <person name="Richardson E.J."/>
            <person name="Limaye B."/>
            <person name="Inamdar H."/>
            <person name="Datta A."/>
            <person name="Manjari K.S."/>
            <person name="Pullinger G.D."/>
            <person name="Thomson N.R."/>
            <person name="Joshi R.R."/>
            <person name="Watson M."/>
            <person name="Stevens M.P."/>
        </authorList>
    </citation>
    <scope>NUCLEOTIDE SEQUENCE [LARGE SCALE GENOMIC DNA]</scope>
    <source>
        <strain evidence="3">4/74</strain>
    </source>
</reference>
<name>E8XJ67_SALT4</name>
<dbReference type="AlphaFoldDB" id="E8XJ67"/>
<dbReference type="InterPro" id="IPR009225">
    <property type="entry name" value="Phage_head_completion_GpL"/>
</dbReference>
<accession>E8XJ67</accession>
<evidence type="ECO:0000313" key="3">
    <source>
        <dbReference type="Proteomes" id="UP000008978"/>
    </source>
</evidence>
<dbReference type="EMBL" id="CP002487">
    <property type="protein sequence ID" value="ADX18491.1"/>
    <property type="molecule type" value="Genomic_DNA"/>
</dbReference>
<proteinExistence type="predicted"/>
<sequence>MAKGTATSKFRPPPTYSGESRMKFVAPEQAPEQAEVIKNTPFWPDVDLSEFRSVMRTDGTVTQPRLKQVVLTAISEVNAELYDFRNRQQMLGWRTLAEVPAEMLDGKSERIRHYHNAVFCWARAVLNERYQDYDATASGVKRGEELAEASGDLWRDARWAISRVQDVPHCTVELI</sequence>
<protein>
    <submittedName>
        <fullName evidence="2">Capsid completion protein</fullName>
    </submittedName>
</protein>
<evidence type="ECO:0000313" key="2">
    <source>
        <dbReference type="EMBL" id="ADX18491.1"/>
    </source>
</evidence>
<gene>
    <name evidence="2" type="ordered locus">STM474_2841</name>
</gene>
<dbReference type="KEGG" id="seb:STM474_2841"/>
<dbReference type="Proteomes" id="UP000008978">
    <property type="component" value="Chromosome"/>
</dbReference>
<feature type="region of interest" description="Disordered" evidence="1">
    <location>
        <begin position="1"/>
        <end position="21"/>
    </location>
</feature>
<dbReference type="HOGENOM" id="CLU_109291_1_2_6"/>